<sequence>MKKLLCLGLSLVCVFSLFGCDSSDDKESTGGEKEKFKVGIVQIVEHPSLDTIREATVKELEASDLDVEILYENASNDQSLLSTICQKFKDEDVDVIVAIATPSAMAAANFSDDIPVVFSAVSDPVGAGLVKDLEKPDGNITGTSDEIQVDLILDLAVEMYPETKTIGFLYNSGEANSVSNLEKVKDYASKNNLEVVEAAVTNTGEVQTATQTLIDKTDVIFAPNDNTVASAMDIVSSLTTESKTPLFVGADSMVGDGGLATVGINYEDLGTSTGDMVIKILNGTSPSDIPVKVFKEDLSVYINTTVAKAIGFDGIDNLKEQHEDVVEVE</sequence>
<keyword evidence="3" id="KW-1185">Reference proteome</keyword>
<dbReference type="EMBL" id="JAUSUR010000001">
    <property type="protein sequence ID" value="MDQ0359931.1"/>
    <property type="molecule type" value="Genomic_DNA"/>
</dbReference>
<protein>
    <submittedName>
        <fullName evidence="2">ABC transport system substrate-binding protein</fullName>
    </submittedName>
</protein>
<dbReference type="PANTHER" id="PTHR35271">
    <property type="entry name" value="ABC TRANSPORTER, SUBSTRATE-BINDING LIPOPROTEIN-RELATED"/>
    <property type="match status" value="1"/>
</dbReference>
<name>A0ABU0DZQ6_9FIRM</name>
<reference evidence="2 3" key="1">
    <citation type="submission" date="2023-07" db="EMBL/GenBank/DDBJ databases">
        <title>Genomic Encyclopedia of Type Strains, Phase IV (KMG-IV): sequencing the most valuable type-strain genomes for metagenomic binning, comparative biology and taxonomic classification.</title>
        <authorList>
            <person name="Goeker M."/>
        </authorList>
    </citation>
    <scope>NUCLEOTIDE SEQUENCE [LARGE SCALE GENOMIC DNA]</scope>
    <source>
        <strain evidence="2 3">DSM 16784</strain>
    </source>
</reference>
<evidence type="ECO:0000313" key="3">
    <source>
        <dbReference type="Proteomes" id="UP001230220"/>
    </source>
</evidence>
<keyword evidence="1" id="KW-0732">Signal</keyword>
<evidence type="ECO:0000256" key="1">
    <source>
        <dbReference type="SAM" id="SignalP"/>
    </source>
</evidence>
<dbReference type="Gene3D" id="3.40.50.2300">
    <property type="match status" value="2"/>
</dbReference>
<dbReference type="SUPFAM" id="SSF53822">
    <property type="entry name" value="Periplasmic binding protein-like I"/>
    <property type="match status" value="1"/>
</dbReference>
<dbReference type="Proteomes" id="UP001230220">
    <property type="component" value="Unassembled WGS sequence"/>
</dbReference>
<dbReference type="CDD" id="cd06325">
    <property type="entry name" value="PBP1_ABC_unchar_transporter"/>
    <property type="match status" value="1"/>
</dbReference>
<accession>A0ABU0DZQ6</accession>
<dbReference type="RefSeq" id="WP_307405455.1">
    <property type="nucleotide sequence ID" value="NZ_JAUSUR010000001.1"/>
</dbReference>
<dbReference type="InterPro" id="IPR007487">
    <property type="entry name" value="ABC_transpt-TYRBP-like"/>
</dbReference>
<proteinExistence type="predicted"/>
<feature type="signal peptide" evidence="1">
    <location>
        <begin position="1"/>
        <end position="19"/>
    </location>
</feature>
<gene>
    <name evidence="2" type="ORF">J2S15_000662</name>
</gene>
<feature type="chain" id="PRO_5045919719" evidence="1">
    <location>
        <begin position="20"/>
        <end position="329"/>
    </location>
</feature>
<comment type="caution">
    <text evidence="2">The sequence shown here is derived from an EMBL/GenBank/DDBJ whole genome shotgun (WGS) entry which is preliminary data.</text>
</comment>
<dbReference type="PROSITE" id="PS51257">
    <property type="entry name" value="PROKAR_LIPOPROTEIN"/>
    <property type="match status" value="1"/>
</dbReference>
<dbReference type="PANTHER" id="PTHR35271:SF1">
    <property type="entry name" value="ABC TRANSPORTER, SUBSTRATE-BINDING LIPOPROTEIN"/>
    <property type="match status" value="1"/>
</dbReference>
<dbReference type="Pfam" id="PF04392">
    <property type="entry name" value="ABC_sub_bind"/>
    <property type="match status" value="1"/>
</dbReference>
<organism evidence="2 3">
    <name type="scientific">Breznakia pachnodae</name>
    <dbReference type="NCBI Taxonomy" id="265178"/>
    <lineage>
        <taxon>Bacteria</taxon>
        <taxon>Bacillati</taxon>
        <taxon>Bacillota</taxon>
        <taxon>Erysipelotrichia</taxon>
        <taxon>Erysipelotrichales</taxon>
        <taxon>Erysipelotrichaceae</taxon>
        <taxon>Breznakia</taxon>
    </lineage>
</organism>
<evidence type="ECO:0000313" key="2">
    <source>
        <dbReference type="EMBL" id="MDQ0359931.1"/>
    </source>
</evidence>
<dbReference type="InterPro" id="IPR028082">
    <property type="entry name" value="Peripla_BP_I"/>
</dbReference>